<dbReference type="Proteomes" id="UP001500908">
    <property type="component" value="Unassembled WGS sequence"/>
</dbReference>
<proteinExistence type="predicted"/>
<evidence type="ECO:0008006" key="3">
    <source>
        <dbReference type="Google" id="ProtNLM"/>
    </source>
</evidence>
<evidence type="ECO:0000313" key="2">
    <source>
        <dbReference type="Proteomes" id="UP001500908"/>
    </source>
</evidence>
<evidence type="ECO:0000313" key="1">
    <source>
        <dbReference type="EMBL" id="GAA3746563.1"/>
    </source>
</evidence>
<dbReference type="RefSeq" id="WP_344971689.1">
    <property type="nucleotide sequence ID" value="NZ_BAABDD010000011.1"/>
</dbReference>
<sequence length="41" mass="4520">MALIRDGDAESRQAALYEHIVLAAEKRPDNGGPDEAAQRQR</sequence>
<comment type="caution">
    <text evidence="1">The sequence shown here is derived from an EMBL/GenBank/DDBJ whole genome shotgun (WGS) entry which is preliminary data.</text>
</comment>
<gene>
    <name evidence="1" type="ORF">GCM10022402_27580</name>
</gene>
<protein>
    <recommendedName>
        <fullName evidence="3">GntR family transcriptional regulator</fullName>
    </recommendedName>
</protein>
<organism evidence="1 2">
    <name type="scientific">Salinactinospora qingdaonensis</name>
    <dbReference type="NCBI Taxonomy" id="702744"/>
    <lineage>
        <taxon>Bacteria</taxon>
        <taxon>Bacillati</taxon>
        <taxon>Actinomycetota</taxon>
        <taxon>Actinomycetes</taxon>
        <taxon>Streptosporangiales</taxon>
        <taxon>Nocardiopsidaceae</taxon>
        <taxon>Salinactinospora</taxon>
    </lineage>
</organism>
<dbReference type="EMBL" id="BAABDD010000011">
    <property type="protein sequence ID" value="GAA3746563.1"/>
    <property type="molecule type" value="Genomic_DNA"/>
</dbReference>
<name>A0ABP7FV20_9ACTN</name>
<keyword evidence="2" id="KW-1185">Reference proteome</keyword>
<reference evidence="2" key="1">
    <citation type="journal article" date="2019" name="Int. J. Syst. Evol. Microbiol.">
        <title>The Global Catalogue of Microorganisms (GCM) 10K type strain sequencing project: providing services to taxonomists for standard genome sequencing and annotation.</title>
        <authorList>
            <consortium name="The Broad Institute Genomics Platform"/>
            <consortium name="The Broad Institute Genome Sequencing Center for Infectious Disease"/>
            <person name="Wu L."/>
            <person name="Ma J."/>
        </authorList>
    </citation>
    <scope>NUCLEOTIDE SEQUENCE [LARGE SCALE GENOMIC DNA]</scope>
    <source>
        <strain evidence="2">JCM 17137</strain>
    </source>
</reference>
<accession>A0ABP7FV20</accession>